<name>A0A653A8H8_UNCDX</name>
<evidence type="ECO:0000313" key="1">
    <source>
        <dbReference type="EMBL" id="VBB44386.1"/>
    </source>
</evidence>
<reference evidence="1" key="1">
    <citation type="submission" date="2018-07" db="EMBL/GenBank/DDBJ databases">
        <authorList>
            <consortium name="Genoscope - CEA"/>
            <person name="William W."/>
        </authorList>
    </citation>
    <scope>NUCLEOTIDE SEQUENCE</scope>
    <source>
        <strain evidence="1">IK1</strain>
    </source>
</reference>
<gene>
    <name evidence="1" type="ORF">TRIP_B330492</name>
</gene>
<sequence length="107" mass="11640">MVFLANLGVNLHVCLCGDLQVASAQTPAWLEVGKKCIFRDCKNRVVPANHYRVDTVTERKKVNSAAGLKIGGMDNDPRDERPLCQKAFAGALPPAGNRRRPARGRAA</sequence>
<protein>
    <submittedName>
        <fullName evidence="1">Uncharacterized protein</fullName>
    </submittedName>
</protein>
<dbReference type="EMBL" id="UPXX01000027">
    <property type="protein sequence ID" value="VBB44386.1"/>
    <property type="molecule type" value="Genomic_DNA"/>
</dbReference>
<organism evidence="1">
    <name type="scientific">Uncultured Desulfatiglans sp</name>
    <dbReference type="NCBI Taxonomy" id="1748965"/>
    <lineage>
        <taxon>Bacteria</taxon>
        <taxon>Pseudomonadati</taxon>
        <taxon>Thermodesulfobacteriota</taxon>
        <taxon>Desulfobacteria</taxon>
        <taxon>Desulfatiglandales</taxon>
        <taxon>Desulfatiglandaceae</taxon>
        <taxon>Desulfatiglans</taxon>
        <taxon>environmental samples</taxon>
    </lineage>
</organism>
<accession>A0A653A8H8</accession>
<proteinExistence type="predicted"/>
<dbReference type="AlphaFoldDB" id="A0A653A8H8"/>